<accession>A0AAV7I9T8</accession>
<reference evidence="2 3" key="1">
    <citation type="journal article" date="2021" name="J. Hered.">
        <title>A chromosome-level genome assembly of the parasitoid wasp, Cotesia glomerata (Hymenoptera: Braconidae).</title>
        <authorList>
            <person name="Pinto B.J."/>
            <person name="Weis J.J."/>
            <person name="Gamble T."/>
            <person name="Ode P.J."/>
            <person name="Paul R."/>
            <person name="Zaspel J.M."/>
        </authorList>
    </citation>
    <scope>NUCLEOTIDE SEQUENCE [LARGE SCALE GENOMIC DNA]</scope>
    <source>
        <strain evidence="2">CgM1</strain>
    </source>
</reference>
<dbReference type="SUPFAM" id="SSF48403">
    <property type="entry name" value="Ankyrin repeat"/>
    <property type="match status" value="1"/>
</dbReference>
<proteinExistence type="predicted"/>
<keyword evidence="1" id="KW-0040">ANK repeat</keyword>
<dbReference type="EMBL" id="JAHXZJ010002237">
    <property type="protein sequence ID" value="KAH0546886.1"/>
    <property type="molecule type" value="Genomic_DNA"/>
</dbReference>
<dbReference type="AlphaFoldDB" id="A0AAV7I9T8"/>
<gene>
    <name evidence="2" type="ORF">KQX54_015776</name>
</gene>
<dbReference type="Pfam" id="PF12796">
    <property type="entry name" value="Ank_2"/>
    <property type="match status" value="1"/>
</dbReference>
<evidence type="ECO:0000256" key="1">
    <source>
        <dbReference type="PROSITE-ProRule" id="PRU00023"/>
    </source>
</evidence>
<feature type="repeat" description="ANK" evidence="1">
    <location>
        <begin position="45"/>
        <end position="77"/>
    </location>
</feature>
<name>A0AAV7I9T8_COTGL</name>
<dbReference type="InterPro" id="IPR036770">
    <property type="entry name" value="Ankyrin_rpt-contain_sf"/>
</dbReference>
<comment type="caution">
    <text evidence="2">The sequence shown here is derived from an EMBL/GenBank/DDBJ whole genome shotgun (WGS) entry which is preliminary data.</text>
</comment>
<dbReference type="PROSITE" id="PS50088">
    <property type="entry name" value="ANK_REPEAT"/>
    <property type="match status" value="1"/>
</dbReference>
<protein>
    <submittedName>
        <fullName evidence="2">Uncharacterized protein</fullName>
    </submittedName>
</protein>
<sequence>MTVNVQRFLYLALSVEKFPAAQDIVDFFVGERLHRTVNYEDEDNAGWDPLNLVVEDNNYDGATFLLDNGADPDVETEDGTQPINISVDNRNVQMTKLLMSYGADSCGNREAFKKAVEEGKFSRLRFQTTTFLNT</sequence>
<evidence type="ECO:0000313" key="3">
    <source>
        <dbReference type="Proteomes" id="UP000826195"/>
    </source>
</evidence>
<dbReference type="InterPro" id="IPR002110">
    <property type="entry name" value="Ankyrin_rpt"/>
</dbReference>
<dbReference type="SMART" id="SM00248">
    <property type="entry name" value="ANK"/>
    <property type="match status" value="2"/>
</dbReference>
<dbReference type="Proteomes" id="UP000826195">
    <property type="component" value="Unassembled WGS sequence"/>
</dbReference>
<organism evidence="2 3">
    <name type="scientific">Cotesia glomerata</name>
    <name type="common">Lepidopteran parasitic wasp</name>
    <name type="synonym">Apanteles glomeratus</name>
    <dbReference type="NCBI Taxonomy" id="32391"/>
    <lineage>
        <taxon>Eukaryota</taxon>
        <taxon>Metazoa</taxon>
        <taxon>Ecdysozoa</taxon>
        <taxon>Arthropoda</taxon>
        <taxon>Hexapoda</taxon>
        <taxon>Insecta</taxon>
        <taxon>Pterygota</taxon>
        <taxon>Neoptera</taxon>
        <taxon>Endopterygota</taxon>
        <taxon>Hymenoptera</taxon>
        <taxon>Apocrita</taxon>
        <taxon>Ichneumonoidea</taxon>
        <taxon>Braconidae</taxon>
        <taxon>Microgastrinae</taxon>
        <taxon>Cotesia</taxon>
    </lineage>
</organism>
<dbReference type="Gene3D" id="1.25.40.20">
    <property type="entry name" value="Ankyrin repeat-containing domain"/>
    <property type="match status" value="1"/>
</dbReference>
<evidence type="ECO:0000313" key="2">
    <source>
        <dbReference type="EMBL" id="KAH0546886.1"/>
    </source>
</evidence>
<keyword evidence="3" id="KW-1185">Reference proteome</keyword>